<dbReference type="STRING" id="667725.A0A0L0F861"/>
<dbReference type="GO" id="GO:0003824">
    <property type="term" value="F:catalytic activity"/>
    <property type="evidence" value="ECO:0007669"/>
    <property type="project" value="InterPro"/>
</dbReference>
<feature type="domain" description="Amidase" evidence="2">
    <location>
        <begin position="8"/>
        <end position="69"/>
    </location>
</feature>
<gene>
    <name evidence="3" type="ORF">SARC_14551</name>
</gene>
<dbReference type="eggNOG" id="KOG1211">
    <property type="taxonomic scope" value="Eukaryota"/>
</dbReference>
<dbReference type="InterPro" id="IPR000120">
    <property type="entry name" value="Amidase"/>
</dbReference>
<dbReference type="OrthoDB" id="6428749at2759"/>
<dbReference type="AlphaFoldDB" id="A0A0L0F861"/>
<dbReference type="SUPFAM" id="SSF75304">
    <property type="entry name" value="Amidase signature (AS) enzymes"/>
    <property type="match status" value="1"/>
</dbReference>
<evidence type="ECO:0000313" key="4">
    <source>
        <dbReference type="Proteomes" id="UP000054560"/>
    </source>
</evidence>
<name>A0A0L0F861_9EUKA</name>
<sequence length="71" mass="6988">VTGCNIDYGYPVNPYKPGYFTGGSSSGTAAAVAVGLCPFGVGTDGGGSVRMPAALCGVVGLKATYGRISPR</sequence>
<dbReference type="PROSITE" id="PS00571">
    <property type="entry name" value="AMIDASES"/>
    <property type="match status" value="1"/>
</dbReference>
<evidence type="ECO:0000256" key="1">
    <source>
        <dbReference type="ARBA" id="ARBA00009199"/>
    </source>
</evidence>
<dbReference type="GeneID" id="25915055"/>
<dbReference type="InterPro" id="IPR036928">
    <property type="entry name" value="AS_sf"/>
</dbReference>
<comment type="similarity">
    <text evidence="1">Belongs to the amidase family.</text>
</comment>
<feature type="non-terminal residue" evidence="3">
    <location>
        <position position="1"/>
    </location>
</feature>
<reference evidence="3 4" key="1">
    <citation type="submission" date="2011-02" db="EMBL/GenBank/DDBJ databases">
        <title>The Genome Sequence of Sphaeroforma arctica JP610.</title>
        <authorList>
            <consortium name="The Broad Institute Genome Sequencing Platform"/>
            <person name="Russ C."/>
            <person name="Cuomo C."/>
            <person name="Young S.K."/>
            <person name="Zeng Q."/>
            <person name="Gargeya S."/>
            <person name="Alvarado L."/>
            <person name="Berlin A."/>
            <person name="Chapman S.B."/>
            <person name="Chen Z."/>
            <person name="Freedman E."/>
            <person name="Gellesch M."/>
            <person name="Goldberg J."/>
            <person name="Griggs A."/>
            <person name="Gujja S."/>
            <person name="Heilman E."/>
            <person name="Heiman D."/>
            <person name="Howarth C."/>
            <person name="Mehta T."/>
            <person name="Neiman D."/>
            <person name="Pearson M."/>
            <person name="Roberts A."/>
            <person name="Saif S."/>
            <person name="Shea T."/>
            <person name="Shenoy N."/>
            <person name="Sisk P."/>
            <person name="Stolte C."/>
            <person name="Sykes S."/>
            <person name="White J."/>
            <person name="Yandava C."/>
            <person name="Burger G."/>
            <person name="Gray M.W."/>
            <person name="Holland P.W.H."/>
            <person name="King N."/>
            <person name="Lang F.B.F."/>
            <person name="Roger A.J."/>
            <person name="Ruiz-Trillo I."/>
            <person name="Haas B."/>
            <person name="Nusbaum C."/>
            <person name="Birren B."/>
        </authorList>
    </citation>
    <scope>NUCLEOTIDE SEQUENCE [LARGE SCALE GENOMIC DNA]</scope>
    <source>
        <strain evidence="3 4">JP610</strain>
    </source>
</reference>
<protein>
    <recommendedName>
        <fullName evidence="2">Amidase domain-containing protein</fullName>
    </recommendedName>
</protein>
<dbReference type="PANTHER" id="PTHR11895:SF67">
    <property type="entry name" value="AMIDASE DOMAIN-CONTAINING PROTEIN"/>
    <property type="match status" value="1"/>
</dbReference>
<dbReference type="PANTHER" id="PTHR11895">
    <property type="entry name" value="TRANSAMIDASE"/>
    <property type="match status" value="1"/>
</dbReference>
<proteinExistence type="inferred from homology"/>
<dbReference type="InterPro" id="IPR023631">
    <property type="entry name" value="Amidase_dom"/>
</dbReference>
<evidence type="ECO:0000313" key="3">
    <source>
        <dbReference type="EMBL" id="KNC72889.1"/>
    </source>
</evidence>
<organism evidence="3 4">
    <name type="scientific">Sphaeroforma arctica JP610</name>
    <dbReference type="NCBI Taxonomy" id="667725"/>
    <lineage>
        <taxon>Eukaryota</taxon>
        <taxon>Ichthyosporea</taxon>
        <taxon>Ichthyophonida</taxon>
        <taxon>Sphaeroforma</taxon>
    </lineage>
</organism>
<dbReference type="InterPro" id="IPR020556">
    <property type="entry name" value="Amidase_CS"/>
</dbReference>
<accession>A0A0L0F861</accession>
<dbReference type="EMBL" id="KQ246363">
    <property type="protein sequence ID" value="KNC72889.1"/>
    <property type="molecule type" value="Genomic_DNA"/>
</dbReference>
<dbReference type="RefSeq" id="XP_014146791.1">
    <property type="nucleotide sequence ID" value="XM_014291316.1"/>
</dbReference>
<evidence type="ECO:0000259" key="2">
    <source>
        <dbReference type="Pfam" id="PF01425"/>
    </source>
</evidence>
<feature type="non-terminal residue" evidence="3">
    <location>
        <position position="71"/>
    </location>
</feature>
<dbReference type="Proteomes" id="UP000054560">
    <property type="component" value="Unassembled WGS sequence"/>
</dbReference>
<dbReference type="Gene3D" id="3.90.1300.10">
    <property type="entry name" value="Amidase signature (AS) domain"/>
    <property type="match status" value="1"/>
</dbReference>
<dbReference type="Pfam" id="PF01425">
    <property type="entry name" value="Amidase"/>
    <property type="match status" value="1"/>
</dbReference>
<keyword evidence="4" id="KW-1185">Reference proteome</keyword>